<sequence>MNWCKDPRYIDYATMYENFYKVMRLAFGRFSKDMNGNVSEEYKAFVAENPWLENYTLFMALKDAHGGKSWCEWETPLRLRDVTAVYSAKKKYAKDMEFYAFLQFEFFRQWYKLKKYANDNGIQIIGDIPIYCALDSADVWCEPQLFQLDRDRVPTVVAGFPPDAFS</sequence>
<evidence type="ECO:0000256" key="1">
    <source>
        <dbReference type="ARBA" id="ARBA00000439"/>
    </source>
</evidence>
<evidence type="ECO:0000256" key="2">
    <source>
        <dbReference type="ARBA" id="ARBA00005684"/>
    </source>
</evidence>
<evidence type="ECO:0000256" key="8">
    <source>
        <dbReference type="ARBA" id="ARBA00031501"/>
    </source>
</evidence>
<keyword evidence="5 9" id="KW-0808">Transferase</keyword>
<name>K1STW3_9ZZZZ</name>
<keyword evidence="4" id="KW-0328">Glycosyltransferase</keyword>
<dbReference type="PANTHER" id="PTHR32438:SF5">
    <property type="entry name" value="4-ALPHA-GLUCANOTRANSFERASE DPE1, CHLOROPLASTIC_AMYLOPLASTIC"/>
    <property type="match status" value="1"/>
</dbReference>
<dbReference type="PANTHER" id="PTHR32438">
    <property type="entry name" value="4-ALPHA-GLUCANOTRANSFERASE DPE1, CHLOROPLASTIC/AMYLOPLASTIC"/>
    <property type="match status" value="1"/>
</dbReference>
<evidence type="ECO:0000256" key="6">
    <source>
        <dbReference type="ARBA" id="ARBA00023277"/>
    </source>
</evidence>
<accession>K1STW3</accession>
<protein>
    <recommendedName>
        <fullName evidence="3">4-alpha-glucanotransferase</fullName>
        <ecNumber evidence="3">2.4.1.25</ecNumber>
    </recommendedName>
    <alternativeName>
        <fullName evidence="7">Amylomaltase</fullName>
    </alternativeName>
    <alternativeName>
        <fullName evidence="8">Disproportionating enzyme</fullName>
    </alternativeName>
</protein>
<evidence type="ECO:0000256" key="3">
    <source>
        <dbReference type="ARBA" id="ARBA00012560"/>
    </source>
</evidence>
<proteinExistence type="inferred from homology"/>
<dbReference type="EMBL" id="AJWY01012181">
    <property type="protein sequence ID" value="EKC50656.1"/>
    <property type="molecule type" value="Genomic_DNA"/>
</dbReference>
<feature type="non-terminal residue" evidence="9">
    <location>
        <position position="166"/>
    </location>
</feature>
<dbReference type="SUPFAM" id="SSF51445">
    <property type="entry name" value="(Trans)glycosidases"/>
    <property type="match status" value="1"/>
</dbReference>
<dbReference type="InterPro" id="IPR017853">
    <property type="entry name" value="GH"/>
</dbReference>
<evidence type="ECO:0000313" key="9">
    <source>
        <dbReference type="EMBL" id="EKC50656.1"/>
    </source>
</evidence>
<dbReference type="EC" id="2.4.1.25" evidence="3"/>
<comment type="similarity">
    <text evidence="2">Belongs to the disproportionating enzyme family.</text>
</comment>
<gene>
    <name evidence="9" type="ORF">LEA_17769</name>
</gene>
<reference evidence="9" key="1">
    <citation type="journal article" date="2013" name="Environ. Microbiol.">
        <title>Microbiota from the distal guts of lean and obese adolescents exhibit partial functional redundancy besides clear differences in community structure.</title>
        <authorList>
            <person name="Ferrer M."/>
            <person name="Ruiz A."/>
            <person name="Lanza F."/>
            <person name="Haange S.B."/>
            <person name="Oberbach A."/>
            <person name="Till H."/>
            <person name="Bargiela R."/>
            <person name="Campoy C."/>
            <person name="Segura M.T."/>
            <person name="Richter M."/>
            <person name="von Bergen M."/>
            <person name="Seifert J."/>
            <person name="Suarez A."/>
        </authorList>
    </citation>
    <scope>NUCLEOTIDE SEQUENCE</scope>
</reference>
<organism evidence="9">
    <name type="scientific">human gut metagenome</name>
    <dbReference type="NCBI Taxonomy" id="408170"/>
    <lineage>
        <taxon>unclassified sequences</taxon>
        <taxon>metagenomes</taxon>
        <taxon>organismal metagenomes</taxon>
    </lineage>
</organism>
<dbReference type="Gene3D" id="3.20.20.80">
    <property type="entry name" value="Glycosidases"/>
    <property type="match status" value="1"/>
</dbReference>
<dbReference type="GO" id="GO:0004134">
    <property type="term" value="F:4-alpha-glucanotransferase activity"/>
    <property type="evidence" value="ECO:0007669"/>
    <property type="project" value="UniProtKB-EC"/>
</dbReference>
<dbReference type="Pfam" id="PF02446">
    <property type="entry name" value="Glyco_hydro_77"/>
    <property type="match status" value="1"/>
</dbReference>
<comment type="catalytic activity">
    <reaction evidence="1">
        <text>Transfers a segment of a (1-&gt;4)-alpha-D-glucan to a new position in an acceptor, which may be glucose or a (1-&gt;4)-alpha-D-glucan.</text>
        <dbReference type="EC" id="2.4.1.25"/>
    </reaction>
</comment>
<evidence type="ECO:0000256" key="7">
    <source>
        <dbReference type="ARBA" id="ARBA00031423"/>
    </source>
</evidence>
<evidence type="ECO:0000256" key="5">
    <source>
        <dbReference type="ARBA" id="ARBA00022679"/>
    </source>
</evidence>
<keyword evidence="6" id="KW-0119">Carbohydrate metabolism</keyword>
<dbReference type="InterPro" id="IPR003385">
    <property type="entry name" value="Glyco_hydro_77"/>
</dbReference>
<comment type="caution">
    <text evidence="9">The sequence shown here is derived from an EMBL/GenBank/DDBJ whole genome shotgun (WGS) entry which is preliminary data.</text>
</comment>
<dbReference type="GO" id="GO:0005975">
    <property type="term" value="P:carbohydrate metabolic process"/>
    <property type="evidence" value="ECO:0007669"/>
    <property type="project" value="InterPro"/>
</dbReference>
<dbReference type="AlphaFoldDB" id="K1STW3"/>
<evidence type="ECO:0000256" key="4">
    <source>
        <dbReference type="ARBA" id="ARBA00022676"/>
    </source>
</evidence>